<dbReference type="PANTHER" id="PTHR42771">
    <property type="entry name" value="IRON(3+)-HYDROXAMATE IMPORT ATP-BINDING PROTEIN FHUC"/>
    <property type="match status" value="1"/>
</dbReference>
<evidence type="ECO:0000256" key="4">
    <source>
        <dbReference type="ARBA" id="ARBA00022475"/>
    </source>
</evidence>
<dbReference type="Proteomes" id="UP000075787">
    <property type="component" value="Unassembled WGS sequence"/>
</dbReference>
<keyword evidence="4" id="KW-1003">Cell membrane</keyword>
<dbReference type="PROSITE" id="PS50893">
    <property type="entry name" value="ABC_TRANSPORTER_2"/>
    <property type="match status" value="1"/>
</dbReference>
<evidence type="ECO:0000259" key="11">
    <source>
        <dbReference type="PROSITE" id="PS50893"/>
    </source>
</evidence>
<dbReference type="InterPro" id="IPR003593">
    <property type="entry name" value="AAA+_ATPase"/>
</dbReference>
<dbReference type="SMART" id="SM00382">
    <property type="entry name" value="AAA"/>
    <property type="match status" value="1"/>
</dbReference>
<proteinExistence type="inferred from homology"/>
<comment type="similarity">
    <text evidence="2">Belongs to the ABC transporter superfamily.</text>
</comment>
<evidence type="ECO:0000313" key="13">
    <source>
        <dbReference type="Proteomes" id="UP000075787"/>
    </source>
</evidence>
<evidence type="ECO:0000313" key="12">
    <source>
        <dbReference type="EMBL" id="KYO56573.1"/>
    </source>
</evidence>
<keyword evidence="9" id="KW-0406">Ion transport</keyword>
<evidence type="ECO:0000256" key="9">
    <source>
        <dbReference type="ARBA" id="ARBA00023065"/>
    </source>
</evidence>
<accession>A0A162LS22</accession>
<keyword evidence="7" id="KW-0067">ATP-binding</keyword>
<evidence type="ECO:0000256" key="6">
    <source>
        <dbReference type="ARBA" id="ARBA00022741"/>
    </source>
</evidence>
<evidence type="ECO:0000256" key="7">
    <source>
        <dbReference type="ARBA" id="ARBA00022840"/>
    </source>
</evidence>
<organism evidence="12 13">
    <name type="scientific">Tistrella mobilis</name>
    <dbReference type="NCBI Taxonomy" id="171437"/>
    <lineage>
        <taxon>Bacteria</taxon>
        <taxon>Pseudomonadati</taxon>
        <taxon>Pseudomonadota</taxon>
        <taxon>Alphaproteobacteria</taxon>
        <taxon>Geminicoccales</taxon>
        <taxon>Geminicoccaceae</taxon>
        <taxon>Tistrella</taxon>
    </lineage>
</organism>
<reference evidence="12 13" key="1">
    <citation type="submission" date="2015-12" db="EMBL/GenBank/DDBJ databases">
        <title>Genome sequence of Tistrella mobilis MCCC 1A02139.</title>
        <authorList>
            <person name="Lu L."/>
            <person name="Lai Q."/>
            <person name="Shao Z."/>
            <person name="Qian P."/>
        </authorList>
    </citation>
    <scope>NUCLEOTIDE SEQUENCE [LARGE SCALE GENOMIC DNA]</scope>
    <source>
        <strain evidence="12 13">MCCC 1A02139</strain>
    </source>
</reference>
<evidence type="ECO:0000256" key="2">
    <source>
        <dbReference type="ARBA" id="ARBA00005417"/>
    </source>
</evidence>
<dbReference type="InterPro" id="IPR017871">
    <property type="entry name" value="ABC_transporter-like_CS"/>
</dbReference>
<sequence>MAAGTSGFTLDGVGLTVGGRPILADITLDLACEGLTALIGHNGSGKSTLLDILSGQTAPTTGQVQFAGRPIGRWPARDLARHLALLPQATPAAPGMLVHELVALGRFPWHGALGRFSAADRRAVDEAIALTGIGGFVDRQVDTLSGGERQRVWVAMMIAQDASCWLLDEPTSALDIAHQAEVLGLIRDLARTRGFAAVLVLHDINMAADHADRIVALRSGRVIADDTPARIMTPAQLRAIYGIEMEVTRTAAGRIRAFAA</sequence>
<dbReference type="GO" id="GO:0005886">
    <property type="term" value="C:plasma membrane"/>
    <property type="evidence" value="ECO:0007669"/>
    <property type="project" value="UniProtKB-SubCell"/>
</dbReference>
<evidence type="ECO:0000256" key="8">
    <source>
        <dbReference type="ARBA" id="ARBA00023004"/>
    </source>
</evidence>
<keyword evidence="5" id="KW-0410">Iron transport</keyword>
<dbReference type="InterPro" id="IPR003439">
    <property type="entry name" value="ABC_transporter-like_ATP-bd"/>
</dbReference>
<name>A0A162LS22_9PROT</name>
<dbReference type="GeneID" id="97240581"/>
<dbReference type="GO" id="GO:0005524">
    <property type="term" value="F:ATP binding"/>
    <property type="evidence" value="ECO:0007669"/>
    <property type="project" value="UniProtKB-KW"/>
</dbReference>
<evidence type="ECO:0000256" key="1">
    <source>
        <dbReference type="ARBA" id="ARBA00004202"/>
    </source>
</evidence>
<evidence type="ECO:0000256" key="10">
    <source>
        <dbReference type="ARBA" id="ARBA00023136"/>
    </source>
</evidence>
<dbReference type="SUPFAM" id="SSF52540">
    <property type="entry name" value="P-loop containing nucleoside triphosphate hydrolases"/>
    <property type="match status" value="1"/>
</dbReference>
<dbReference type="OrthoDB" id="9810077at2"/>
<keyword evidence="6" id="KW-0547">Nucleotide-binding</keyword>
<keyword evidence="3" id="KW-0813">Transport</keyword>
<evidence type="ECO:0000256" key="5">
    <source>
        <dbReference type="ARBA" id="ARBA00022496"/>
    </source>
</evidence>
<dbReference type="Gene3D" id="3.40.50.300">
    <property type="entry name" value="P-loop containing nucleotide triphosphate hydrolases"/>
    <property type="match status" value="1"/>
</dbReference>
<protein>
    <submittedName>
        <fullName evidence="12">Iron ABC transporter substrate-binding protein</fullName>
    </submittedName>
</protein>
<dbReference type="PROSITE" id="PS00211">
    <property type="entry name" value="ABC_TRANSPORTER_1"/>
    <property type="match status" value="1"/>
</dbReference>
<dbReference type="CDD" id="cd03214">
    <property type="entry name" value="ABC_Iron-Siderophores_B12_Hemin"/>
    <property type="match status" value="1"/>
</dbReference>
<dbReference type="InterPro" id="IPR027417">
    <property type="entry name" value="P-loop_NTPase"/>
</dbReference>
<feature type="domain" description="ABC transporter" evidence="11">
    <location>
        <begin position="8"/>
        <end position="244"/>
    </location>
</feature>
<comment type="subcellular location">
    <subcellularLocation>
        <location evidence="1">Cell membrane</location>
        <topology evidence="1">Peripheral membrane protein</topology>
    </subcellularLocation>
</comment>
<comment type="caution">
    <text evidence="12">The sequence shown here is derived from an EMBL/GenBank/DDBJ whole genome shotgun (WGS) entry which is preliminary data.</text>
</comment>
<keyword evidence="8" id="KW-0408">Iron</keyword>
<dbReference type="RefSeq" id="WP_062761848.1">
    <property type="nucleotide sequence ID" value="NZ_CP121045.1"/>
</dbReference>
<dbReference type="GO" id="GO:0006826">
    <property type="term" value="P:iron ion transport"/>
    <property type="evidence" value="ECO:0007669"/>
    <property type="project" value="UniProtKB-KW"/>
</dbReference>
<evidence type="ECO:0000256" key="3">
    <source>
        <dbReference type="ARBA" id="ARBA00022448"/>
    </source>
</evidence>
<dbReference type="Pfam" id="PF00005">
    <property type="entry name" value="ABC_tran"/>
    <property type="match status" value="1"/>
</dbReference>
<dbReference type="PANTHER" id="PTHR42771:SF2">
    <property type="entry name" value="IRON(3+)-HYDROXAMATE IMPORT ATP-BINDING PROTEIN FHUC"/>
    <property type="match status" value="1"/>
</dbReference>
<dbReference type="FunFam" id="3.40.50.300:FF:000134">
    <property type="entry name" value="Iron-enterobactin ABC transporter ATP-binding protein"/>
    <property type="match status" value="1"/>
</dbReference>
<gene>
    <name evidence="12" type="ORF">AUP44_21915</name>
</gene>
<keyword evidence="10" id="KW-0472">Membrane</keyword>
<dbReference type="GO" id="GO:0016887">
    <property type="term" value="F:ATP hydrolysis activity"/>
    <property type="evidence" value="ECO:0007669"/>
    <property type="project" value="InterPro"/>
</dbReference>
<dbReference type="InterPro" id="IPR051535">
    <property type="entry name" value="Siderophore_ABC-ATPase"/>
</dbReference>
<dbReference type="EMBL" id="LPZR01000041">
    <property type="protein sequence ID" value="KYO56573.1"/>
    <property type="molecule type" value="Genomic_DNA"/>
</dbReference>
<dbReference type="AlphaFoldDB" id="A0A162LS22"/>